<protein>
    <submittedName>
        <fullName evidence="2">Uncharacterized protein</fullName>
    </submittedName>
</protein>
<dbReference type="STRING" id="1314783.A0A165RBF1"/>
<dbReference type="InterPro" id="IPR041078">
    <property type="entry name" value="Plavaka"/>
</dbReference>
<proteinExistence type="predicted"/>
<sequence length="825" mass="94947">DIKTIFHPRNGKAPTVQSWEEYISATEKSKLPEPSEQPWKPFRTRVDFEFAEIMVKALLPEEHVESLIKLIKTVASGNDEFTIKNNAELHKLKEAASVKLTPFEEVKIQVPYEDEIQECSVWKRDLWDWAMDQLHDTRLTPHWAWDVMQLFRWNGTKWLRFWHEPWTANLFWRIQSALPEGGTPFGFILYADKTKLSSFGTQKAYPVIARCAQLPVAIRNSDGIGGGAVVGWLPIVDEGTAEEGKKGFVDFKRIVWHKAFYELLKKIEPLSKTGYQYSSADIDKLFYPFVAILAADYEEQCIMALIRGGHHSLCNCPRCLAKNKELTLLEKDWPLHTSEHMQRVIQTAAGWNKTAAEGLLKDYGLHPLENVFWKIQYSDPYKALSFDKLHSHDSGLFGDHIWPEVVRIIRAHGNQAVQKVDQQADAIPRWSGFAHFKYVVNIYFNDGTKYSALSKIIPYVAHNVIASEQDSEGFLILCLLRKYLELDMYYSFDVHTEDTIAAARVKLLEFSQCLKDYQRKTGPDGKDWNVPKVHYPKHGPLDIEDKGAMRNFNTKPDEHMHGYLKKTYLRHTNKRDVEHQILGQEHDHAVMQTIRADVDGYDEYKTWVAEGEGDEDSDDDEAPNPSDHILGAPQKPTTIAATLHPIAKDLHLDLADLLWDMELRTQDGQAIEIKPQDEIVEYRFLKVHYQSMETWGTSRDLLRCSPSFNKQERHDHVMVDAQGGAIFAQLLLIFTYPVNGVQHPFIVIRPYDGDINSKERDARLGFYRVSHSRVTAEVFPAYSIIRGALIVPDHSSPGKSDFFVMDIDPDMFCRLNSLRSHRFEH</sequence>
<evidence type="ECO:0000313" key="3">
    <source>
        <dbReference type="Proteomes" id="UP000076727"/>
    </source>
</evidence>
<feature type="non-terminal residue" evidence="2">
    <location>
        <position position="1"/>
    </location>
</feature>
<name>A0A165RBF1_9APHY</name>
<dbReference type="EMBL" id="KV429050">
    <property type="protein sequence ID" value="KZT70542.1"/>
    <property type="molecule type" value="Genomic_DNA"/>
</dbReference>
<evidence type="ECO:0000256" key="1">
    <source>
        <dbReference type="SAM" id="MobiDB-lite"/>
    </source>
</evidence>
<evidence type="ECO:0000313" key="2">
    <source>
        <dbReference type="EMBL" id="KZT70542.1"/>
    </source>
</evidence>
<organism evidence="2 3">
    <name type="scientific">Daedalea quercina L-15889</name>
    <dbReference type="NCBI Taxonomy" id="1314783"/>
    <lineage>
        <taxon>Eukaryota</taxon>
        <taxon>Fungi</taxon>
        <taxon>Dikarya</taxon>
        <taxon>Basidiomycota</taxon>
        <taxon>Agaricomycotina</taxon>
        <taxon>Agaricomycetes</taxon>
        <taxon>Polyporales</taxon>
        <taxon>Fomitopsis</taxon>
    </lineage>
</organism>
<reference evidence="2 3" key="1">
    <citation type="journal article" date="2016" name="Mol. Biol. Evol.">
        <title>Comparative Genomics of Early-Diverging Mushroom-Forming Fungi Provides Insights into the Origins of Lignocellulose Decay Capabilities.</title>
        <authorList>
            <person name="Nagy L.G."/>
            <person name="Riley R."/>
            <person name="Tritt A."/>
            <person name="Adam C."/>
            <person name="Daum C."/>
            <person name="Floudas D."/>
            <person name="Sun H."/>
            <person name="Yadav J.S."/>
            <person name="Pangilinan J."/>
            <person name="Larsson K.H."/>
            <person name="Matsuura K."/>
            <person name="Barry K."/>
            <person name="Labutti K."/>
            <person name="Kuo R."/>
            <person name="Ohm R.A."/>
            <person name="Bhattacharya S.S."/>
            <person name="Shirouzu T."/>
            <person name="Yoshinaga Y."/>
            <person name="Martin F.M."/>
            <person name="Grigoriev I.V."/>
            <person name="Hibbett D.S."/>
        </authorList>
    </citation>
    <scope>NUCLEOTIDE SEQUENCE [LARGE SCALE GENOMIC DNA]</scope>
    <source>
        <strain evidence="2 3">L-15889</strain>
    </source>
</reference>
<feature type="compositionally biased region" description="Acidic residues" evidence="1">
    <location>
        <begin position="611"/>
        <end position="622"/>
    </location>
</feature>
<accession>A0A165RBF1</accession>
<feature type="region of interest" description="Disordered" evidence="1">
    <location>
        <begin position="611"/>
        <end position="633"/>
    </location>
</feature>
<dbReference type="AlphaFoldDB" id="A0A165RBF1"/>
<dbReference type="OrthoDB" id="2795925at2759"/>
<gene>
    <name evidence="2" type="ORF">DAEQUDRAFT_667378</name>
</gene>
<dbReference type="Pfam" id="PF18759">
    <property type="entry name" value="Plavaka"/>
    <property type="match status" value="1"/>
</dbReference>
<dbReference type="Proteomes" id="UP000076727">
    <property type="component" value="Unassembled WGS sequence"/>
</dbReference>
<keyword evidence="3" id="KW-1185">Reference proteome</keyword>